<comment type="cofactor">
    <cofactor evidence="3">
        <name>Zn(2+)</name>
        <dbReference type="ChEBI" id="CHEBI:29105"/>
    </cofactor>
</comment>
<evidence type="ECO:0000256" key="6">
    <source>
        <dbReference type="ARBA" id="ARBA00022670"/>
    </source>
</evidence>
<sequence>MTQFQEKVEKYAELAVRVGVNLQEGQTLIINAQIETAPFVRLVAKKAYEAGAKNVHVEWNDDELTRTKYESAPDEAFTEYPLWKAKGLEEMAESGACVLSIYAPNPDLLKGIDSQRISNANKAAGLALKKYRSYMMTDKMRWSIITVPTTASVAKIFPDVSLEEGTEKLWEAIFHINRINAEDPIAAWHTHNETLKQKVAYLNEKQYAKIVYEAPGTNLTVELPENHLWQGGGSVSADGVVFNPNMPTEEVYTMPHRNGVNGVVQSTKPLNYAGNLIDNFTLTFENGKVVDYTAEVGYDTLKLLLETDEGARHLGEIALVPHKSPISDSGLIFYNTLYDENASNHLALGEAYPVNLENGTSMTEEELQERGANKSLVHEDFMIGSAEMNIDGITKDGKREPIFRNGNWAF</sequence>
<gene>
    <name evidence="10" type="ORF">P6P90_14145</name>
</gene>
<keyword evidence="5 10" id="KW-0031">Aminopeptidase</keyword>
<comment type="cofactor">
    <cofactor evidence="2">
        <name>Mg(2+)</name>
        <dbReference type="ChEBI" id="CHEBI:18420"/>
    </cofactor>
</comment>
<evidence type="ECO:0000313" key="10">
    <source>
        <dbReference type="EMBL" id="MDG5755087.1"/>
    </source>
</evidence>
<dbReference type="RefSeq" id="WP_124565004.1">
    <property type="nucleotide sequence ID" value="NZ_JARRRY010000017.1"/>
</dbReference>
<dbReference type="PANTHER" id="PTHR34448:SF3">
    <property type="entry name" value="AMINOPEPTIDASE AMPS"/>
    <property type="match status" value="1"/>
</dbReference>
<dbReference type="PRINTS" id="PR00919">
    <property type="entry name" value="THERMOPTASE"/>
</dbReference>
<evidence type="ECO:0000256" key="3">
    <source>
        <dbReference type="ARBA" id="ARBA00001947"/>
    </source>
</evidence>
<keyword evidence="8" id="KW-0378">Hydrolase</keyword>
<dbReference type="SUPFAM" id="SSF144052">
    <property type="entry name" value="Thermophilic metalloprotease-like"/>
    <property type="match status" value="1"/>
</dbReference>
<dbReference type="Gene3D" id="3.40.1830.10">
    <property type="entry name" value="Thermophilic metalloprotease (M29)"/>
    <property type="match status" value="1"/>
</dbReference>
<keyword evidence="7" id="KW-0479">Metal-binding</keyword>
<keyword evidence="6" id="KW-0645">Protease</keyword>
<keyword evidence="11" id="KW-1185">Reference proteome</keyword>
<keyword evidence="9" id="KW-0482">Metalloprotease</keyword>
<comment type="caution">
    <text evidence="10">The sequence shown here is derived from an EMBL/GenBank/DDBJ whole genome shotgun (WGS) entry which is preliminary data.</text>
</comment>
<dbReference type="InterPro" id="IPR000787">
    <property type="entry name" value="Peptidase_M29"/>
</dbReference>
<evidence type="ECO:0000256" key="9">
    <source>
        <dbReference type="ARBA" id="ARBA00023049"/>
    </source>
</evidence>
<evidence type="ECO:0000256" key="7">
    <source>
        <dbReference type="ARBA" id="ARBA00022723"/>
    </source>
</evidence>
<comment type="similarity">
    <text evidence="4">Belongs to the peptidase M29 family.</text>
</comment>
<dbReference type="PANTHER" id="PTHR34448">
    <property type="entry name" value="AMINOPEPTIDASE"/>
    <property type="match status" value="1"/>
</dbReference>
<evidence type="ECO:0000256" key="1">
    <source>
        <dbReference type="ARBA" id="ARBA00001941"/>
    </source>
</evidence>
<protein>
    <submittedName>
        <fullName evidence="10">Aminopeptidase</fullName>
    </submittedName>
</protein>
<evidence type="ECO:0000313" key="11">
    <source>
        <dbReference type="Proteomes" id="UP001218246"/>
    </source>
</evidence>
<dbReference type="InterPro" id="IPR035097">
    <property type="entry name" value="M29_N-terminal"/>
</dbReference>
<evidence type="ECO:0000256" key="4">
    <source>
        <dbReference type="ARBA" id="ARBA00008236"/>
    </source>
</evidence>
<comment type="cofactor">
    <cofactor evidence="1">
        <name>Co(2+)</name>
        <dbReference type="ChEBI" id="CHEBI:48828"/>
    </cofactor>
</comment>
<dbReference type="Proteomes" id="UP001218246">
    <property type="component" value="Unassembled WGS sequence"/>
</dbReference>
<dbReference type="EMBL" id="JARULN010000018">
    <property type="protein sequence ID" value="MDG5755087.1"/>
    <property type="molecule type" value="Genomic_DNA"/>
</dbReference>
<name>A0ABT6H6X1_9BACI</name>
<evidence type="ECO:0000256" key="5">
    <source>
        <dbReference type="ARBA" id="ARBA00022438"/>
    </source>
</evidence>
<organism evidence="10 11">
    <name type="scientific">Ectobacillus antri</name>
    <dbReference type="NCBI Taxonomy" id="2486280"/>
    <lineage>
        <taxon>Bacteria</taxon>
        <taxon>Bacillati</taxon>
        <taxon>Bacillota</taxon>
        <taxon>Bacilli</taxon>
        <taxon>Bacillales</taxon>
        <taxon>Bacillaceae</taxon>
        <taxon>Ectobacillus</taxon>
    </lineage>
</organism>
<reference evidence="10 11" key="1">
    <citation type="submission" date="2023-04" db="EMBL/GenBank/DDBJ databases">
        <title>Ectobacillus antri isolated from activated sludge.</title>
        <authorList>
            <person name="Yan P."/>
            <person name="Liu X."/>
        </authorList>
    </citation>
    <scope>NUCLEOTIDE SEQUENCE [LARGE SCALE GENOMIC DNA]</scope>
    <source>
        <strain evidence="10 11">C18H</strain>
    </source>
</reference>
<accession>A0ABT6H6X1</accession>
<proteinExistence type="inferred from homology"/>
<evidence type="ECO:0000256" key="8">
    <source>
        <dbReference type="ARBA" id="ARBA00022801"/>
    </source>
</evidence>
<dbReference type="Pfam" id="PF02073">
    <property type="entry name" value="Peptidase_M29"/>
    <property type="match status" value="1"/>
</dbReference>
<dbReference type="GO" id="GO:0004177">
    <property type="term" value="F:aminopeptidase activity"/>
    <property type="evidence" value="ECO:0007669"/>
    <property type="project" value="UniProtKB-KW"/>
</dbReference>
<evidence type="ECO:0000256" key="2">
    <source>
        <dbReference type="ARBA" id="ARBA00001946"/>
    </source>
</evidence>
<dbReference type="InterPro" id="IPR052170">
    <property type="entry name" value="M29_Exopeptidase"/>
</dbReference>